<proteinExistence type="predicted"/>
<comment type="caution">
    <text evidence="1">The sequence shown here is derived from an EMBL/GenBank/DDBJ whole genome shotgun (WGS) entry which is preliminary data.</text>
</comment>
<protein>
    <submittedName>
        <fullName evidence="1">Uncharacterized protein</fullName>
    </submittedName>
</protein>
<dbReference type="STRING" id="742817.HMPREF9449_02665"/>
<sequence length="122" mass="14569">MLNLQAAVSERILFNKNLKGPDSFRISVNQGNSGVQRDFTLVEQVENILGVHEYTGHGVRKYGDHNKTHYMAYDLQVDHPSWQKCTPVFRGDIMRRYRHTVTEENPDYYYKVYDKFLKYWYK</sequence>
<dbReference type="AlphaFoldDB" id="H1DK79"/>
<dbReference type="Proteomes" id="UP000004892">
    <property type="component" value="Unassembled WGS sequence"/>
</dbReference>
<keyword evidence="2" id="KW-1185">Reference proteome</keyword>
<dbReference type="RefSeq" id="WP_009137809.1">
    <property type="nucleotide sequence ID" value="NZ_JH594597.1"/>
</dbReference>
<evidence type="ECO:0000313" key="1">
    <source>
        <dbReference type="EMBL" id="EHP45693.1"/>
    </source>
</evidence>
<dbReference type="PATRIC" id="fig|742817.3.peg.2855"/>
<dbReference type="HOGENOM" id="CLU_2024356_0_0_10"/>
<accession>H1DK79</accession>
<reference evidence="1 2" key="1">
    <citation type="submission" date="2012-01" db="EMBL/GenBank/DDBJ databases">
        <title>The Genome Sequence of Odoribacter laneus YIT 12061.</title>
        <authorList>
            <consortium name="The Broad Institute Genome Sequencing Platform"/>
            <person name="Earl A."/>
            <person name="Ward D."/>
            <person name="Feldgarden M."/>
            <person name="Gevers D."/>
            <person name="Morotomi M."/>
            <person name="Young S.K."/>
            <person name="Zeng Q."/>
            <person name="Gargeya S."/>
            <person name="Fitzgerald M."/>
            <person name="Haas B."/>
            <person name="Abouelleil A."/>
            <person name="Alvarado L."/>
            <person name="Arachchi H.M."/>
            <person name="Berlin A."/>
            <person name="Chapman S.B."/>
            <person name="Gearin G."/>
            <person name="Goldberg J."/>
            <person name="Griggs A."/>
            <person name="Gujja S."/>
            <person name="Hansen M."/>
            <person name="Heiman D."/>
            <person name="Howarth C."/>
            <person name="Larimer J."/>
            <person name="Lui A."/>
            <person name="MacDonald P.J.P."/>
            <person name="McCowen C."/>
            <person name="Montmayeur A."/>
            <person name="Murphy C."/>
            <person name="Neiman D."/>
            <person name="Pearson M."/>
            <person name="Priest M."/>
            <person name="Roberts A."/>
            <person name="Saif S."/>
            <person name="Shea T."/>
            <person name="Sisk P."/>
            <person name="Stolte C."/>
            <person name="Sykes S."/>
            <person name="Wortman J."/>
            <person name="Nusbaum C."/>
            <person name="Birren B."/>
        </authorList>
    </citation>
    <scope>NUCLEOTIDE SEQUENCE [LARGE SCALE GENOMIC DNA]</scope>
    <source>
        <strain evidence="1 2">YIT 12061</strain>
    </source>
</reference>
<dbReference type="EMBL" id="ADMC01000028">
    <property type="protein sequence ID" value="EHP45693.1"/>
    <property type="molecule type" value="Genomic_DNA"/>
</dbReference>
<evidence type="ECO:0000313" key="2">
    <source>
        <dbReference type="Proteomes" id="UP000004892"/>
    </source>
</evidence>
<gene>
    <name evidence="1" type="ORF">HMPREF9449_02665</name>
</gene>
<organism evidence="1 2">
    <name type="scientific">Odoribacter laneus YIT 12061</name>
    <dbReference type="NCBI Taxonomy" id="742817"/>
    <lineage>
        <taxon>Bacteria</taxon>
        <taxon>Pseudomonadati</taxon>
        <taxon>Bacteroidota</taxon>
        <taxon>Bacteroidia</taxon>
        <taxon>Bacteroidales</taxon>
        <taxon>Odoribacteraceae</taxon>
        <taxon>Odoribacter</taxon>
    </lineage>
</organism>
<dbReference type="GeneID" id="98070198"/>
<dbReference type="eggNOG" id="ENOG502ZUYI">
    <property type="taxonomic scope" value="Bacteria"/>
</dbReference>
<name>H1DK79_9BACT</name>